<name>A0ABD1I016_SALDI</name>
<dbReference type="Proteomes" id="UP001567538">
    <property type="component" value="Unassembled WGS sequence"/>
</dbReference>
<organism evidence="8 9">
    <name type="scientific">Salvia divinorum</name>
    <name type="common">Maria pastora</name>
    <name type="synonym">Diviner's sage</name>
    <dbReference type="NCBI Taxonomy" id="28513"/>
    <lineage>
        <taxon>Eukaryota</taxon>
        <taxon>Viridiplantae</taxon>
        <taxon>Streptophyta</taxon>
        <taxon>Embryophyta</taxon>
        <taxon>Tracheophyta</taxon>
        <taxon>Spermatophyta</taxon>
        <taxon>Magnoliopsida</taxon>
        <taxon>eudicotyledons</taxon>
        <taxon>Gunneridae</taxon>
        <taxon>Pentapetalae</taxon>
        <taxon>asterids</taxon>
        <taxon>lamiids</taxon>
        <taxon>Lamiales</taxon>
        <taxon>Lamiaceae</taxon>
        <taxon>Nepetoideae</taxon>
        <taxon>Mentheae</taxon>
        <taxon>Salviinae</taxon>
        <taxon>Salvia</taxon>
        <taxon>Salvia subgen. Calosphace</taxon>
    </lineage>
</organism>
<comment type="caution">
    <text evidence="8">The sequence shown here is derived from an EMBL/GenBank/DDBJ whole genome shotgun (WGS) entry which is preliminary data.</text>
</comment>
<comment type="similarity">
    <text evidence="2">Belongs to the ERG2 family.</text>
</comment>
<sequence>MISRKYRTLEETMKMAMHTPISSVKSSLTVDTTPSESRDLFYFPGCKKDANCKCEICIASINATLDLMPQSSNRSSFRKSYAPRPFTSRSPISFNSFSANLSTPQSSARTMAAVAASPPPGSTETIGPRKEEEKRRKDDLGYGVFSWRKDDLGYGVFSWRTLWCLILVLGAEYGASWVVSGVARARLSPDFIKNLGLKSGGFESLSGRFVFLKNELEGLVGGDVSSCSSVDHSLWRINQDGRLLTSRCVLYESMIEEVSIWGWPLQTAGLLAAEYSTRSYTVITGRVREWSNGGAEYLVREAGNSSWTQQKWSTSVVQLEPNTWILEYRRSFIGHNPKLVSAAVEFLRFKLTSHFKNMKREFWLAPAFGGQNFDDRRGHVAPPT</sequence>
<protein>
    <submittedName>
        <fullName evidence="8">Uncharacterized protein</fullName>
    </submittedName>
</protein>
<evidence type="ECO:0000256" key="4">
    <source>
        <dbReference type="ARBA" id="ARBA00022824"/>
    </source>
</evidence>
<evidence type="ECO:0000313" key="8">
    <source>
        <dbReference type="EMBL" id="KAL1561762.1"/>
    </source>
</evidence>
<dbReference type="EMBL" id="JBEAFC010000003">
    <property type="protein sequence ID" value="KAL1561762.1"/>
    <property type="molecule type" value="Genomic_DNA"/>
</dbReference>
<evidence type="ECO:0000256" key="1">
    <source>
        <dbReference type="ARBA" id="ARBA00004586"/>
    </source>
</evidence>
<proteinExistence type="inferred from homology"/>
<evidence type="ECO:0000256" key="6">
    <source>
        <dbReference type="ARBA" id="ARBA00023136"/>
    </source>
</evidence>
<gene>
    <name evidence="8" type="ORF">AAHA92_04426</name>
</gene>
<keyword evidence="5" id="KW-1133">Transmembrane helix</keyword>
<dbReference type="PANTHER" id="PTHR10868">
    <property type="entry name" value="SIGMA 1-TYPE OPIOID RECEPTOR-RELATED"/>
    <property type="match status" value="1"/>
</dbReference>
<dbReference type="GO" id="GO:0005789">
    <property type="term" value="C:endoplasmic reticulum membrane"/>
    <property type="evidence" value="ECO:0007669"/>
    <property type="project" value="UniProtKB-SubCell"/>
</dbReference>
<reference evidence="8 9" key="1">
    <citation type="submission" date="2024-06" db="EMBL/GenBank/DDBJ databases">
        <title>A chromosome level genome sequence of Diviner's sage (Salvia divinorum).</title>
        <authorList>
            <person name="Ford S.A."/>
            <person name="Ro D.-K."/>
            <person name="Ness R.W."/>
            <person name="Phillips M.A."/>
        </authorList>
    </citation>
    <scope>NUCLEOTIDE SEQUENCE [LARGE SCALE GENOMIC DNA]</scope>
    <source>
        <strain evidence="8">SAF-2024a</strain>
        <tissue evidence="8">Leaf</tissue>
    </source>
</reference>
<keyword evidence="9" id="KW-1185">Reference proteome</keyword>
<dbReference type="AlphaFoldDB" id="A0ABD1I016"/>
<evidence type="ECO:0000256" key="3">
    <source>
        <dbReference type="ARBA" id="ARBA00022692"/>
    </source>
</evidence>
<evidence type="ECO:0000313" key="9">
    <source>
        <dbReference type="Proteomes" id="UP001567538"/>
    </source>
</evidence>
<accession>A0ABD1I016</accession>
<evidence type="ECO:0000256" key="5">
    <source>
        <dbReference type="ARBA" id="ARBA00022989"/>
    </source>
</evidence>
<keyword evidence="4" id="KW-0256">Endoplasmic reticulum</keyword>
<dbReference type="InterPro" id="IPR006716">
    <property type="entry name" value="ERG2_sigma1_rcpt-like"/>
</dbReference>
<feature type="region of interest" description="Disordered" evidence="7">
    <location>
        <begin position="114"/>
        <end position="134"/>
    </location>
</feature>
<keyword evidence="6" id="KW-0472">Membrane</keyword>
<keyword evidence="3" id="KW-0812">Transmembrane</keyword>
<dbReference type="Pfam" id="PF04622">
    <property type="entry name" value="ERG2_Sigma1R"/>
    <property type="match status" value="1"/>
</dbReference>
<evidence type="ECO:0000256" key="2">
    <source>
        <dbReference type="ARBA" id="ARBA00007141"/>
    </source>
</evidence>
<evidence type="ECO:0000256" key="7">
    <source>
        <dbReference type="SAM" id="MobiDB-lite"/>
    </source>
</evidence>
<comment type="subcellular location">
    <subcellularLocation>
        <location evidence="1">Endoplasmic reticulum membrane</location>
    </subcellularLocation>
</comment>
<dbReference type="PANTHER" id="PTHR10868:SF1">
    <property type="entry name" value="SIGMA NON-OPIOID INTRACELLULAR RECEPTOR 1"/>
    <property type="match status" value="1"/>
</dbReference>